<keyword evidence="7" id="KW-1185">Reference proteome</keyword>
<dbReference type="SUPFAM" id="SSF53822">
    <property type="entry name" value="Periplasmic binding protein-like I"/>
    <property type="match status" value="1"/>
</dbReference>
<accession>A0A0J8DA51</accession>
<dbReference type="AlphaFoldDB" id="A0A0J8DA51"/>
<dbReference type="PANTHER" id="PTHR30146:SF149">
    <property type="entry name" value="HTH-TYPE TRANSCRIPTIONAL REGULATOR EBGR"/>
    <property type="match status" value="1"/>
</dbReference>
<dbReference type="Gene3D" id="1.10.260.40">
    <property type="entry name" value="lambda repressor-like DNA-binding domains"/>
    <property type="match status" value="1"/>
</dbReference>
<evidence type="ECO:0000259" key="4">
    <source>
        <dbReference type="PROSITE" id="PS50932"/>
    </source>
</evidence>
<dbReference type="STRING" id="1121307.CLCY_1c04280"/>
<dbReference type="GO" id="GO:0000976">
    <property type="term" value="F:transcription cis-regulatory region binding"/>
    <property type="evidence" value="ECO:0007669"/>
    <property type="project" value="TreeGrafter"/>
</dbReference>
<dbReference type="CDD" id="cd06267">
    <property type="entry name" value="PBP1_LacI_sugar_binding-like"/>
    <property type="match status" value="1"/>
</dbReference>
<dbReference type="SMART" id="SM00354">
    <property type="entry name" value="HTH_LACI"/>
    <property type="match status" value="1"/>
</dbReference>
<keyword evidence="2" id="KW-0238">DNA-binding</keyword>
<dbReference type="Gene3D" id="3.40.50.2300">
    <property type="match status" value="2"/>
</dbReference>
<dbReference type="InterPro" id="IPR028082">
    <property type="entry name" value="Peripla_BP_I"/>
</dbReference>
<dbReference type="Pfam" id="PF13377">
    <property type="entry name" value="Peripla_BP_3"/>
    <property type="match status" value="1"/>
</dbReference>
<name>A0A0J8DA51_CLOCY</name>
<dbReference type="PANTHER" id="PTHR30146">
    <property type="entry name" value="LACI-RELATED TRANSCRIPTIONAL REPRESSOR"/>
    <property type="match status" value="1"/>
</dbReference>
<evidence type="ECO:0000313" key="6">
    <source>
        <dbReference type="EMBL" id="KMT21194.1"/>
    </source>
</evidence>
<gene>
    <name evidence="6" type="primary">ccpA</name>
    <name evidence="6" type="ORF">CLCY_1c04280</name>
</gene>
<keyword evidence="3" id="KW-0804">Transcription</keyword>
<dbReference type="GO" id="GO:0003700">
    <property type="term" value="F:DNA-binding transcription factor activity"/>
    <property type="evidence" value="ECO:0007669"/>
    <property type="project" value="TreeGrafter"/>
</dbReference>
<dbReference type="PROSITE" id="PS00356">
    <property type="entry name" value="HTH_LACI_1"/>
    <property type="match status" value="1"/>
</dbReference>
<dbReference type="PATRIC" id="fig|1121307.3.peg.794"/>
<organism evidence="6 7">
    <name type="scientific">Clostridium cylindrosporum DSM 605</name>
    <dbReference type="NCBI Taxonomy" id="1121307"/>
    <lineage>
        <taxon>Bacteria</taxon>
        <taxon>Bacillati</taxon>
        <taxon>Bacillota</taxon>
        <taxon>Clostridia</taxon>
        <taxon>Eubacteriales</taxon>
        <taxon>Clostridiaceae</taxon>
        <taxon>Clostridium</taxon>
    </lineage>
</organism>
<dbReference type="InterPro" id="IPR046335">
    <property type="entry name" value="LacI/GalR-like_sensor"/>
</dbReference>
<dbReference type="RefSeq" id="WP_048571563.1">
    <property type="nucleotide sequence ID" value="NZ_LFVU01000028.1"/>
</dbReference>
<feature type="domain" description="HTH lacI-type" evidence="4">
    <location>
        <begin position="3"/>
        <end position="57"/>
    </location>
</feature>
<evidence type="ECO:0000313" key="7">
    <source>
        <dbReference type="Proteomes" id="UP000036756"/>
    </source>
</evidence>
<keyword evidence="1" id="KW-0805">Transcription regulation</keyword>
<dbReference type="EMBL" id="LFVU01000028">
    <property type="protein sequence ID" value="KMT21194.1"/>
    <property type="molecule type" value="Genomic_DNA"/>
</dbReference>
<dbReference type="PROSITE" id="PS50932">
    <property type="entry name" value="HTH_LACI_2"/>
    <property type="match status" value="1"/>
</dbReference>
<evidence type="ECO:0000259" key="5">
    <source>
        <dbReference type="PROSITE" id="PS50943"/>
    </source>
</evidence>
<dbReference type="PRINTS" id="PR00036">
    <property type="entry name" value="HTHLACI"/>
</dbReference>
<sequence>MRYTIEDVAKEAGVSISTVSRVLNNNYPVKKETRQRIEDAIKKLDYKPNPLARGLVSGKSNIIGVLVPNLKSLIYTEMISFIEQKLSQNGYDVMISTTNSNQEEEEEAIRRFLNRSVDGIIIIETELSRRDDFLKDIMERTPLIFVNAQNEATNNIYVDNREAVENVINYFLKLGHTKVAIVYEKGNKAHEECIKHYKDCTVEQEMYQMLFDIESSDLDSENLDILDNVINKKGYELSRDITALIVCDDLVMMKVLESLAMRGISVPNDVSIINLKNTTLSKVLHPSVSTLDMSPDKIAGIVTEKIVYLLKNKEVAIDGEKIYTGIIERNSCKSLRRKVKSNIEDYFL</sequence>
<proteinExistence type="predicted"/>
<dbReference type="PROSITE" id="PS50943">
    <property type="entry name" value="HTH_CROC1"/>
    <property type="match status" value="1"/>
</dbReference>
<evidence type="ECO:0000256" key="1">
    <source>
        <dbReference type="ARBA" id="ARBA00023015"/>
    </source>
</evidence>
<dbReference type="Proteomes" id="UP000036756">
    <property type="component" value="Unassembled WGS sequence"/>
</dbReference>
<comment type="caution">
    <text evidence="6">The sequence shown here is derived from an EMBL/GenBank/DDBJ whole genome shotgun (WGS) entry which is preliminary data.</text>
</comment>
<dbReference type="InterPro" id="IPR000843">
    <property type="entry name" value="HTH_LacI"/>
</dbReference>
<protein>
    <submittedName>
        <fullName evidence="6">Catabolite control protein A</fullName>
    </submittedName>
</protein>
<dbReference type="InterPro" id="IPR001387">
    <property type="entry name" value="Cro/C1-type_HTH"/>
</dbReference>
<evidence type="ECO:0000256" key="3">
    <source>
        <dbReference type="ARBA" id="ARBA00023163"/>
    </source>
</evidence>
<dbReference type="InterPro" id="IPR010982">
    <property type="entry name" value="Lambda_DNA-bd_dom_sf"/>
</dbReference>
<dbReference type="SUPFAM" id="SSF47413">
    <property type="entry name" value="lambda repressor-like DNA-binding domains"/>
    <property type="match status" value="1"/>
</dbReference>
<reference evidence="6 7" key="1">
    <citation type="submission" date="2015-06" db="EMBL/GenBank/DDBJ databases">
        <title>Draft genome sequence of the purine-degrading Clostridium cylindrosporum HC-1 (DSM 605).</title>
        <authorList>
            <person name="Poehlein A."/>
            <person name="Schiel-Bengelsdorf B."/>
            <person name="Bengelsdorf F."/>
            <person name="Daniel R."/>
            <person name="Duerre P."/>
        </authorList>
    </citation>
    <scope>NUCLEOTIDE SEQUENCE [LARGE SCALE GENOMIC DNA]</scope>
    <source>
        <strain evidence="6 7">DSM 605</strain>
    </source>
</reference>
<dbReference type="CDD" id="cd01392">
    <property type="entry name" value="HTH_LacI"/>
    <property type="match status" value="1"/>
</dbReference>
<dbReference type="Pfam" id="PF00356">
    <property type="entry name" value="LacI"/>
    <property type="match status" value="1"/>
</dbReference>
<feature type="domain" description="HTH cro/C1-type" evidence="5">
    <location>
        <begin position="3"/>
        <end position="47"/>
    </location>
</feature>
<dbReference type="OrthoDB" id="9789891at2"/>
<evidence type="ECO:0000256" key="2">
    <source>
        <dbReference type="ARBA" id="ARBA00023125"/>
    </source>
</evidence>